<name>A0A7S8C2E5_9HYPH</name>
<dbReference type="EC" id="3.1.26.4" evidence="5 11"/>
<evidence type="ECO:0000256" key="3">
    <source>
        <dbReference type="ARBA" id="ARBA00005300"/>
    </source>
</evidence>
<keyword evidence="6 11" id="KW-0540">Nuclease</keyword>
<dbReference type="Gene3D" id="3.30.420.10">
    <property type="entry name" value="Ribonuclease H-like superfamily/Ribonuclease H"/>
    <property type="match status" value="1"/>
</dbReference>
<dbReference type="HAMAP" id="MF_00042">
    <property type="entry name" value="RNase_H"/>
    <property type="match status" value="1"/>
</dbReference>
<evidence type="ECO:0000313" key="14">
    <source>
        <dbReference type="Proteomes" id="UP000593594"/>
    </source>
</evidence>
<evidence type="ECO:0000256" key="6">
    <source>
        <dbReference type="ARBA" id="ARBA00022722"/>
    </source>
</evidence>
<feature type="binding site" evidence="11">
    <location>
        <position position="72"/>
    </location>
    <ligand>
        <name>Mg(2+)</name>
        <dbReference type="ChEBI" id="CHEBI:18420"/>
        <label>1</label>
    </ligand>
</feature>
<dbReference type="EMBL" id="CP058214">
    <property type="protein sequence ID" value="QPC42125.1"/>
    <property type="molecule type" value="Genomic_DNA"/>
</dbReference>
<dbReference type="GO" id="GO:0005737">
    <property type="term" value="C:cytoplasm"/>
    <property type="evidence" value="ECO:0007669"/>
    <property type="project" value="UniProtKB-SubCell"/>
</dbReference>
<dbReference type="FunFam" id="3.30.420.10:FF:000089">
    <property type="entry name" value="Ribonuclease H"/>
    <property type="match status" value="1"/>
</dbReference>
<dbReference type="PANTHER" id="PTHR10642:SF26">
    <property type="entry name" value="RIBONUCLEASE H1"/>
    <property type="match status" value="1"/>
</dbReference>
<dbReference type="AlphaFoldDB" id="A0A7S8C2E5"/>
<sequence length="151" mass="16796">MSETKSVEIFTDGACSGNPGPGGWGAILRHGATEKELSGGEAATTNNRMELLAAINALEALKRPCRIDLYTDSAYLRDGVTRWMKRWKTNGWKTADRKPVKNADLWQRLDEALKAHDISWHWVKGHAGHPENERADALARAGMSPFRRNGK</sequence>
<feature type="binding site" evidence="11">
    <location>
        <position position="12"/>
    </location>
    <ligand>
        <name>Mg(2+)</name>
        <dbReference type="ChEBI" id="CHEBI:18420"/>
        <label>2</label>
    </ligand>
</feature>
<dbReference type="InterPro" id="IPR002156">
    <property type="entry name" value="RNaseH_domain"/>
</dbReference>
<evidence type="ECO:0000259" key="12">
    <source>
        <dbReference type="PROSITE" id="PS50879"/>
    </source>
</evidence>
<dbReference type="Proteomes" id="UP000593594">
    <property type="component" value="Chromosome"/>
</dbReference>
<dbReference type="SUPFAM" id="SSF53098">
    <property type="entry name" value="Ribonuclease H-like"/>
    <property type="match status" value="1"/>
</dbReference>
<feature type="binding site" evidence="11">
    <location>
        <position position="12"/>
    </location>
    <ligand>
        <name>Mg(2+)</name>
        <dbReference type="ChEBI" id="CHEBI:18420"/>
        <label>1</label>
    </ligand>
</feature>
<keyword evidence="8 11" id="KW-0255">Endonuclease</keyword>
<feature type="binding site" evidence="11">
    <location>
        <position position="136"/>
    </location>
    <ligand>
        <name>Mg(2+)</name>
        <dbReference type="ChEBI" id="CHEBI:18420"/>
        <label>2</label>
    </ligand>
</feature>
<evidence type="ECO:0000256" key="11">
    <source>
        <dbReference type="HAMAP-Rule" id="MF_00042"/>
    </source>
</evidence>
<keyword evidence="11" id="KW-0963">Cytoplasm</keyword>
<evidence type="ECO:0000256" key="4">
    <source>
        <dbReference type="ARBA" id="ARBA00011245"/>
    </source>
</evidence>
<reference evidence="13 14" key="1">
    <citation type="submission" date="2020-06" db="EMBL/GenBank/DDBJ databases">
        <title>Genome sequence of 2 isolates from Red Sea Mangroves.</title>
        <authorList>
            <person name="Sefrji F."/>
            <person name="Michoud G."/>
            <person name="Merlino G."/>
            <person name="Daffonchio D."/>
        </authorList>
    </citation>
    <scope>NUCLEOTIDE SEQUENCE [LARGE SCALE GENOMIC DNA]</scope>
    <source>
        <strain evidence="13 14">R1DC25</strain>
    </source>
</reference>
<dbReference type="NCBIfam" id="NF001236">
    <property type="entry name" value="PRK00203.1"/>
    <property type="match status" value="1"/>
</dbReference>
<proteinExistence type="inferred from homology"/>
<protein>
    <recommendedName>
        <fullName evidence="5 11">Ribonuclease H</fullName>
        <shortName evidence="11">RNase H</shortName>
        <ecNumber evidence="5 11">3.1.26.4</ecNumber>
    </recommendedName>
</protein>
<comment type="subcellular location">
    <subcellularLocation>
        <location evidence="11">Cytoplasm</location>
    </subcellularLocation>
</comment>
<evidence type="ECO:0000313" key="13">
    <source>
        <dbReference type="EMBL" id="QPC42125.1"/>
    </source>
</evidence>
<accession>A0A7S8C2E5</accession>
<organism evidence="13 14">
    <name type="scientific">Kaustia mangrovi</name>
    <dbReference type="NCBI Taxonomy" id="2593653"/>
    <lineage>
        <taxon>Bacteria</taxon>
        <taxon>Pseudomonadati</taxon>
        <taxon>Pseudomonadota</taxon>
        <taxon>Alphaproteobacteria</taxon>
        <taxon>Hyphomicrobiales</taxon>
        <taxon>Parvibaculaceae</taxon>
        <taxon>Kaustia</taxon>
    </lineage>
</organism>
<evidence type="ECO:0000256" key="9">
    <source>
        <dbReference type="ARBA" id="ARBA00022801"/>
    </source>
</evidence>
<feature type="domain" description="RNase H type-1" evidence="12">
    <location>
        <begin position="3"/>
        <end position="144"/>
    </location>
</feature>
<dbReference type="CDD" id="cd09278">
    <property type="entry name" value="RNase_HI_prokaryote_like"/>
    <property type="match status" value="1"/>
</dbReference>
<gene>
    <name evidence="11 13" type="primary">rnhA</name>
    <name evidence="13" type="ORF">HW532_05060</name>
</gene>
<evidence type="ECO:0000256" key="7">
    <source>
        <dbReference type="ARBA" id="ARBA00022723"/>
    </source>
</evidence>
<feature type="binding site" evidence="11">
    <location>
        <position position="50"/>
    </location>
    <ligand>
        <name>Mg(2+)</name>
        <dbReference type="ChEBI" id="CHEBI:18420"/>
        <label>1</label>
    </ligand>
</feature>
<dbReference type="InterPro" id="IPR036397">
    <property type="entry name" value="RNaseH_sf"/>
</dbReference>
<dbReference type="InterPro" id="IPR050092">
    <property type="entry name" value="RNase_H"/>
</dbReference>
<dbReference type="GO" id="GO:0043137">
    <property type="term" value="P:DNA replication, removal of RNA primer"/>
    <property type="evidence" value="ECO:0007669"/>
    <property type="project" value="TreeGrafter"/>
</dbReference>
<evidence type="ECO:0000256" key="8">
    <source>
        <dbReference type="ARBA" id="ARBA00022759"/>
    </source>
</evidence>
<dbReference type="KEGG" id="kmn:HW532_05060"/>
<dbReference type="PANTHER" id="PTHR10642">
    <property type="entry name" value="RIBONUCLEASE H1"/>
    <property type="match status" value="1"/>
</dbReference>
<keyword evidence="14" id="KW-1185">Reference proteome</keyword>
<dbReference type="Pfam" id="PF00075">
    <property type="entry name" value="RNase_H"/>
    <property type="match status" value="1"/>
</dbReference>
<keyword evidence="10 11" id="KW-0460">Magnesium</keyword>
<dbReference type="InterPro" id="IPR012337">
    <property type="entry name" value="RNaseH-like_sf"/>
</dbReference>
<dbReference type="GO" id="GO:0004523">
    <property type="term" value="F:RNA-DNA hybrid ribonuclease activity"/>
    <property type="evidence" value="ECO:0007669"/>
    <property type="project" value="UniProtKB-UniRule"/>
</dbReference>
<dbReference type="PROSITE" id="PS50879">
    <property type="entry name" value="RNASE_H_1"/>
    <property type="match status" value="1"/>
</dbReference>
<comment type="similarity">
    <text evidence="3 11">Belongs to the RNase H family.</text>
</comment>
<evidence type="ECO:0000256" key="5">
    <source>
        <dbReference type="ARBA" id="ARBA00012180"/>
    </source>
</evidence>
<evidence type="ECO:0000256" key="10">
    <source>
        <dbReference type="ARBA" id="ARBA00022842"/>
    </source>
</evidence>
<comment type="subunit">
    <text evidence="4 11">Monomer.</text>
</comment>
<dbReference type="InterPro" id="IPR022892">
    <property type="entry name" value="RNaseHI"/>
</dbReference>
<comment type="catalytic activity">
    <reaction evidence="1 11">
        <text>Endonucleolytic cleavage to 5'-phosphomonoester.</text>
        <dbReference type="EC" id="3.1.26.4"/>
    </reaction>
</comment>
<keyword evidence="9 11" id="KW-0378">Hydrolase</keyword>
<evidence type="ECO:0000256" key="2">
    <source>
        <dbReference type="ARBA" id="ARBA00004065"/>
    </source>
</evidence>
<dbReference type="GO" id="GO:0000287">
    <property type="term" value="F:magnesium ion binding"/>
    <property type="evidence" value="ECO:0007669"/>
    <property type="project" value="UniProtKB-UniRule"/>
</dbReference>
<dbReference type="GO" id="GO:0003676">
    <property type="term" value="F:nucleic acid binding"/>
    <property type="evidence" value="ECO:0007669"/>
    <property type="project" value="InterPro"/>
</dbReference>
<comment type="function">
    <text evidence="2 11">Endonuclease that specifically degrades the RNA of RNA-DNA hybrids.</text>
</comment>
<comment type="cofactor">
    <cofactor evidence="11">
        <name>Mg(2+)</name>
        <dbReference type="ChEBI" id="CHEBI:18420"/>
    </cofactor>
    <text evidence="11">Binds 1 Mg(2+) ion per subunit. May bind a second metal ion at a regulatory site, or after substrate binding.</text>
</comment>
<keyword evidence="7 11" id="KW-0479">Metal-binding</keyword>
<dbReference type="RefSeq" id="WP_213163357.1">
    <property type="nucleotide sequence ID" value="NZ_CP058214.1"/>
</dbReference>
<evidence type="ECO:0000256" key="1">
    <source>
        <dbReference type="ARBA" id="ARBA00000077"/>
    </source>
</evidence>